<dbReference type="PANTHER" id="PTHR45947">
    <property type="entry name" value="SULFOQUINOVOSYL TRANSFERASE SQD2"/>
    <property type="match status" value="1"/>
</dbReference>
<evidence type="ECO:0000313" key="3">
    <source>
        <dbReference type="EMBL" id="QDU20064.1"/>
    </source>
</evidence>
<protein>
    <submittedName>
        <fullName evidence="3">D-inositol 3-phosphate glycosyltransferase</fullName>
        <ecNumber evidence="3">2.4.1.250</ecNumber>
    </submittedName>
</protein>
<dbReference type="Gene3D" id="3.40.50.2000">
    <property type="entry name" value="Glycogen Phosphorylase B"/>
    <property type="match status" value="2"/>
</dbReference>
<feature type="domain" description="Glycosyltransferase subfamily 4-like N-terminal" evidence="2">
    <location>
        <begin position="19"/>
        <end position="178"/>
    </location>
</feature>
<feature type="domain" description="Glycosyl transferase family 1" evidence="1">
    <location>
        <begin position="195"/>
        <end position="349"/>
    </location>
</feature>
<reference evidence="3 4" key="1">
    <citation type="submission" date="2019-02" db="EMBL/GenBank/DDBJ databases">
        <title>Deep-cultivation of Planctomycetes and their phenomic and genomic characterization uncovers novel biology.</title>
        <authorList>
            <person name="Wiegand S."/>
            <person name="Jogler M."/>
            <person name="Boedeker C."/>
            <person name="Pinto D."/>
            <person name="Vollmers J."/>
            <person name="Rivas-Marin E."/>
            <person name="Kohn T."/>
            <person name="Peeters S.H."/>
            <person name="Heuer A."/>
            <person name="Rast P."/>
            <person name="Oberbeckmann S."/>
            <person name="Bunk B."/>
            <person name="Jeske O."/>
            <person name="Meyerdierks A."/>
            <person name="Storesund J.E."/>
            <person name="Kallscheuer N."/>
            <person name="Luecker S."/>
            <person name="Lage O.M."/>
            <person name="Pohl T."/>
            <person name="Merkel B.J."/>
            <person name="Hornburger P."/>
            <person name="Mueller R.-W."/>
            <person name="Bruemmer F."/>
            <person name="Labrenz M."/>
            <person name="Spormann A.M."/>
            <person name="Op den Camp H."/>
            <person name="Overmann J."/>
            <person name="Amann R."/>
            <person name="Jetten M.S.M."/>
            <person name="Mascher T."/>
            <person name="Medema M.H."/>
            <person name="Devos D.P."/>
            <person name="Kaster A.-K."/>
            <person name="Ovreas L."/>
            <person name="Rohde M."/>
            <person name="Galperin M.Y."/>
            <person name="Jogler C."/>
        </authorList>
    </citation>
    <scope>NUCLEOTIDE SEQUENCE [LARGE SCALE GENOMIC DNA]</scope>
    <source>
        <strain evidence="3 4">ETA_A1</strain>
    </source>
</reference>
<evidence type="ECO:0000259" key="1">
    <source>
        <dbReference type="Pfam" id="PF00534"/>
    </source>
</evidence>
<dbReference type="Pfam" id="PF13439">
    <property type="entry name" value="Glyco_transf_4"/>
    <property type="match status" value="1"/>
</dbReference>
<keyword evidence="3" id="KW-0328">Glycosyltransferase</keyword>
<evidence type="ECO:0000313" key="4">
    <source>
        <dbReference type="Proteomes" id="UP000319576"/>
    </source>
</evidence>
<organism evidence="3 4">
    <name type="scientific">Urbifossiella limnaea</name>
    <dbReference type="NCBI Taxonomy" id="2528023"/>
    <lineage>
        <taxon>Bacteria</taxon>
        <taxon>Pseudomonadati</taxon>
        <taxon>Planctomycetota</taxon>
        <taxon>Planctomycetia</taxon>
        <taxon>Gemmatales</taxon>
        <taxon>Gemmataceae</taxon>
        <taxon>Urbifossiella</taxon>
    </lineage>
</organism>
<dbReference type="PANTHER" id="PTHR45947:SF3">
    <property type="entry name" value="SULFOQUINOVOSYL TRANSFERASE SQD2"/>
    <property type="match status" value="1"/>
</dbReference>
<dbReference type="AlphaFoldDB" id="A0A517XRD2"/>
<name>A0A517XRD2_9BACT</name>
<dbReference type="EC" id="2.4.1.250" evidence="3"/>
<dbReference type="EMBL" id="CP036273">
    <property type="protein sequence ID" value="QDU20064.1"/>
    <property type="molecule type" value="Genomic_DNA"/>
</dbReference>
<proteinExistence type="predicted"/>
<dbReference type="OrthoDB" id="232381at2"/>
<dbReference type="InterPro" id="IPR050194">
    <property type="entry name" value="Glycosyltransferase_grp1"/>
</dbReference>
<dbReference type="InterPro" id="IPR028098">
    <property type="entry name" value="Glyco_trans_4-like_N"/>
</dbReference>
<keyword evidence="3" id="KW-0808">Transferase</keyword>
<dbReference type="CDD" id="cd03811">
    <property type="entry name" value="GT4_GT28_WabH-like"/>
    <property type="match status" value="1"/>
</dbReference>
<dbReference type="KEGG" id="uli:ETAA1_20070"/>
<gene>
    <name evidence="3" type="primary">mshA_4</name>
    <name evidence="3" type="ORF">ETAA1_20070</name>
</gene>
<dbReference type="InterPro" id="IPR001296">
    <property type="entry name" value="Glyco_trans_1"/>
</dbReference>
<dbReference type="RefSeq" id="WP_145236989.1">
    <property type="nucleotide sequence ID" value="NZ_CP036273.1"/>
</dbReference>
<keyword evidence="4" id="KW-1185">Reference proteome</keyword>
<dbReference type="SUPFAM" id="SSF53756">
    <property type="entry name" value="UDP-Glycosyltransferase/glycogen phosphorylase"/>
    <property type="match status" value="1"/>
</dbReference>
<evidence type="ECO:0000259" key="2">
    <source>
        <dbReference type="Pfam" id="PF13439"/>
    </source>
</evidence>
<dbReference type="Proteomes" id="UP000319576">
    <property type="component" value="Chromosome"/>
</dbReference>
<sequence length="393" mass="42690">MTADAPVVFDTRVVTGAGGGPEKTILNSPRFLEPLGYRMVCGYLHPPGDPGYEVIRRKAAEANAPLVSIPDRGFWDWRAVRQLLRACREHKVTVWHGHDYKTNALGLLLTRFHRMRLVTTAHGWVQQTSRTPLYYGIDKWCLRRYERVVCVSTDLVEACRAAGVPEKRLLLLDNGIDAADYARRRSVAEAKLALGFPPAAPLVGAVGRLSGEKAFDVLLRAVAALPGVRLVIVGEGGERGTLERLIAELGLTDRVRLAGWQADVRGYFEAMDVFALSSLREGLPNVVLEAMALEVPVVATRVNGVPRLVQDGVNGTLVDSGDAAVLSAALGRLLGDAALRERFRAAGRETVEGRFSFAGRMRKLAAVYDDLLGRRLAARATVACEPAAGAPPR</sequence>
<dbReference type="Pfam" id="PF00534">
    <property type="entry name" value="Glycos_transf_1"/>
    <property type="match status" value="1"/>
</dbReference>
<dbReference type="GO" id="GO:0102710">
    <property type="term" value="F:D-inositol-3-phosphate glycosyltransferase activity"/>
    <property type="evidence" value="ECO:0007669"/>
    <property type="project" value="UniProtKB-EC"/>
</dbReference>
<accession>A0A517XRD2</accession>